<dbReference type="Proteomes" id="UP001054837">
    <property type="component" value="Unassembled WGS sequence"/>
</dbReference>
<proteinExistence type="predicted"/>
<dbReference type="EMBL" id="BPLQ01003679">
    <property type="protein sequence ID" value="GIY02507.1"/>
    <property type="molecule type" value="Genomic_DNA"/>
</dbReference>
<protein>
    <submittedName>
        <fullName evidence="1">Uncharacterized protein</fullName>
    </submittedName>
</protein>
<dbReference type="AlphaFoldDB" id="A0AAV4Q2T2"/>
<accession>A0AAV4Q2T2</accession>
<evidence type="ECO:0000313" key="2">
    <source>
        <dbReference type="Proteomes" id="UP001054837"/>
    </source>
</evidence>
<keyword evidence="2" id="KW-1185">Reference proteome</keyword>
<reference evidence="1 2" key="1">
    <citation type="submission" date="2021-06" db="EMBL/GenBank/DDBJ databases">
        <title>Caerostris darwini draft genome.</title>
        <authorList>
            <person name="Kono N."/>
            <person name="Arakawa K."/>
        </authorList>
    </citation>
    <scope>NUCLEOTIDE SEQUENCE [LARGE SCALE GENOMIC DNA]</scope>
</reference>
<sequence length="120" mass="13536">MTLLNPTDTNNYPLDEKVLHSNQRLGSLRARDPKRLMNSAHESNRWVARNRVFLSRKVTLTSSTVRFVAAPSVWRNSFQICHGSLTIGFSLPSCAEITGCSNLRPLINLVWGGEKIYSFT</sequence>
<gene>
    <name evidence="1" type="ORF">CDAR_509511</name>
</gene>
<comment type="caution">
    <text evidence="1">The sequence shown here is derived from an EMBL/GenBank/DDBJ whole genome shotgun (WGS) entry which is preliminary data.</text>
</comment>
<name>A0AAV4Q2T2_9ARAC</name>
<evidence type="ECO:0000313" key="1">
    <source>
        <dbReference type="EMBL" id="GIY02507.1"/>
    </source>
</evidence>
<organism evidence="1 2">
    <name type="scientific">Caerostris darwini</name>
    <dbReference type="NCBI Taxonomy" id="1538125"/>
    <lineage>
        <taxon>Eukaryota</taxon>
        <taxon>Metazoa</taxon>
        <taxon>Ecdysozoa</taxon>
        <taxon>Arthropoda</taxon>
        <taxon>Chelicerata</taxon>
        <taxon>Arachnida</taxon>
        <taxon>Araneae</taxon>
        <taxon>Araneomorphae</taxon>
        <taxon>Entelegynae</taxon>
        <taxon>Araneoidea</taxon>
        <taxon>Araneidae</taxon>
        <taxon>Caerostris</taxon>
    </lineage>
</organism>